<gene>
    <name evidence="2" type="ORF">DH2020_003537</name>
</gene>
<keyword evidence="3" id="KW-1185">Reference proteome</keyword>
<feature type="domain" description="Bet v I/Major latex protein" evidence="1">
    <location>
        <begin position="1"/>
        <end position="154"/>
    </location>
</feature>
<dbReference type="InterPro" id="IPR000916">
    <property type="entry name" value="Bet_v_I/MLP"/>
</dbReference>
<dbReference type="SMART" id="SM01037">
    <property type="entry name" value="Bet_v_1"/>
    <property type="match status" value="1"/>
</dbReference>
<name>A0ABR0XMC3_REHGL</name>
<dbReference type="InterPro" id="IPR051761">
    <property type="entry name" value="MLP-like_ligand-binding"/>
</dbReference>
<evidence type="ECO:0000313" key="2">
    <source>
        <dbReference type="EMBL" id="KAK6160156.1"/>
    </source>
</evidence>
<dbReference type="EMBL" id="JABTTQ020000003">
    <property type="protein sequence ID" value="KAK6160156.1"/>
    <property type="molecule type" value="Genomic_DNA"/>
</dbReference>
<dbReference type="InterPro" id="IPR023393">
    <property type="entry name" value="START-like_dom_sf"/>
</dbReference>
<sequence>MASKVEVEVEMKSKADKVWENIRESATVFPKALSNHFESIEVLEGDGKSVGSVRLVKYQPQPGISAEITKPAKEKLEKVDEVNKSMIYSVIEGDVLKCYKNFKGCLHVSPKGDGSLVKWWCEFDKASEDIPNPDFLRDFAVKSFHDLDAYIIGNP</sequence>
<dbReference type="Gene3D" id="3.30.530.20">
    <property type="match status" value="1"/>
</dbReference>
<protein>
    <recommendedName>
        <fullName evidence="1">Bet v I/Major latex protein domain-containing protein</fullName>
    </recommendedName>
</protein>
<evidence type="ECO:0000313" key="3">
    <source>
        <dbReference type="Proteomes" id="UP001318860"/>
    </source>
</evidence>
<accession>A0ABR0XMC3</accession>
<dbReference type="SUPFAM" id="SSF55961">
    <property type="entry name" value="Bet v1-like"/>
    <property type="match status" value="1"/>
</dbReference>
<dbReference type="CDD" id="cd07816">
    <property type="entry name" value="Bet_v1-like"/>
    <property type="match status" value="1"/>
</dbReference>
<dbReference type="Pfam" id="PF00407">
    <property type="entry name" value="Bet_v_1"/>
    <property type="match status" value="1"/>
</dbReference>
<organism evidence="2 3">
    <name type="scientific">Rehmannia glutinosa</name>
    <name type="common">Chinese foxglove</name>
    <dbReference type="NCBI Taxonomy" id="99300"/>
    <lineage>
        <taxon>Eukaryota</taxon>
        <taxon>Viridiplantae</taxon>
        <taxon>Streptophyta</taxon>
        <taxon>Embryophyta</taxon>
        <taxon>Tracheophyta</taxon>
        <taxon>Spermatophyta</taxon>
        <taxon>Magnoliopsida</taxon>
        <taxon>eudicotyledons</taxon>
        <taxon>Gunneridae</taxon>
        <taxon>Pentapetalae</taxon>
        <taxon>asterids</taxon>
        <taxon>lamiids</taxon>
        <taxon>Lamiales</taxon>
        <taxon>Orobanchaceae</taxon>
        <taxon>Rehmannieae</taxon>
        <taxon>Rehmannia</taxon>
    </lineage>
</organism>
<reference evidence="2 3" key="1">
    <citation type="journal article" date="2021" name="Comput. Struct. Biotechnol. J.">
        <title>De novo genome assembly of the potent medicinal plant Rehmannia glutinosa using nanopore technology.</title>
        <authorList>
            <person name="Ma L."/>
            <person name="Dong C."/>
            <person name="Song C."/>
            <person name="Wang X."/>
            <person name="Zheng X."/>
            <person name="Niu Y."/>
            <person name="Chen S."/>
            <person name="Feng W."/>
        </authorList>
    </citation>
    <scope>NUCLEOTIDE SEQUENCE [LARGE SCALE GENOMIC DNA]</scope>
    <source>
        <strain evidence="2">DH-2019</strain>
    </source>
</reference>
<evidence type="ECO:0000259" key="1">
    <source>
        <dbReference type="SMART" id="SM01037"/>
    </source>
</evidence>
<comment type="caution">
    <text evidence="2">The sequence shown here is derived from an EMBL/GenBank/DDBJ whole genome shotgun (WGS) entry which is preliminary data.</text>
</comment>
<dbReference type="PANTHER" id="PTHR31907">
    <property type="entry name" value="MLP-LIKE PROTEIN 423"/>
    <property type="match status" value="1"/>
</dbReference>
<proteinExistence type="predicted"/>
<dbReference type="Proteomes" id="UP001318860">
    <property type="component" value="Unassembled WGS sequence"/>
</dbReference>